<dbReference type="EMBL" id="CAJVQB010037777">
    <property type="protein sequence ID" value="CAG8825573.1"/>
    <property type="molecule type" value="Genomic_DNA"/>
</dbReference>
<feature type="non-terminal residue" evidence="1">
    <location>
        <position position="100"/>
    </location>
</feature>
<proteinExistence type="predicted"/>
<comment type="caution">
    <text evidence="1">The sequence shown here is derived from an EMBL/GenBank/DDBJ whole genome shotgun (WGS) entry which is preliminary data.</text>
</comment>
<evidence type="ECO:0000313" key="2">
    <source>
        <dbReference type="Proteomes" id="UP000789901"/>
    </source>
</evidence>
<dbReference type="Proteomes" id="UP000789901">
    <property type="component" value="Unassembled WGS sequence"/>
</dbReference>
<sequence length="100" mass="11622">MLLKNDLTKFINNVHTGLKLKKINLDFRELEAHCDHSYAISVNIHSSLSVTQKTCSASHGEIERDISRYFLMKQDFIKDDMCIIIQKVEEINKKLESRAK</sequence>
<reference evidence="1 2" key="1">
    <citation type="submission" date="2021-06" db="EMBL/GenBank/DDBJ databases">
        <authorList>
            <person name="Kallberg Y."/>
            <person name="Tangrot J."/>
            <person name="Rosling A."/>
        </authorList>
    </citation>
    <scope>NUCLEOTIDE SEQUENCE [LARGE SCALE GENOMIC DNA]</scope>
    <source>
        <strain evidence="1 2">120-4 pot B 10/14</strain>
    </source>
</reference>
<name>A0ABN7WB79_GIGMA</name>
<organism evidence="1 2">
    <name type="scientific">Gigaspora margarita</name>
    <dbReference type="NCBI Taxonomy" id="4874"/>
    <lineage>
        <taxon>Eukaryota</taxon>
        <taxon>Fungi</taxon>
        <taxon>Fungi incertae sedis</taxon>
        <taxon>Mucoromycota</taxon>
        <taxon>Glomeromycotina</taxon>
        <taxon>Glomeromycetes</taxon>
        <taxon>Diversisporales</taxon>
        <taxon>Gigasporaceae</taxon>
        <taxon>Gigaspora</taxon>
    </lineage>
</organism>
<accession>A0ABN7WB79</accession>
<protein>
    <submittedName>
        <fullName evidence="1">5778_t:CDS:1</fullName>
    </submittedName>
</protein>
<evidence type="ECO:0000313" key="1">
    <source>
        <dbReference type="EMBL" id="CAG8825573.1"/>
    </source>
</evidence>
<keyword evidence="2" id="KW-1185">Reference proteome</keyword>
<gene>
    <name evidence="1" type="ORF">GMARGA_LOCUS28882</name>
</gene>